<gene>
    <name evidence="4" type="ORF">COS38_01840</name>
</gene>
<dbReference type="InterPro" id="IPR051349">
    <property type="entry name" value="Hydrogenase_assoc-protein"/>
</dbReference>
<dbReference type="InterPro" id="IPR037024">
    <property type="entry name" value="NiFe_Hase_small_N_sf"/>
</dbReference>
<dbReference type="GO" id="GO:0051536">
    <property type="term" value="F:iron-sulfur cluster binding"/>
    <property type="evidence" value="ECO:0007669"/>
    <property type="project" value="InterPro"/>
</dbReference>
<evidence type="ECO:0000313" key="5">
    <source>
        <dbReference type="Proteomes" id="UP000229966"/>
    </source>
</evidence>
<reference evidence="5" key="1">
    <citation type="submission" date="2017-09" db="EMBL/GenBank/DDBJ databases">
        <title>Depth-based differentiation of microbial function through sediment-hosted aquifers and enrichment of novel symbionts in the deep terrestrial subsurface.</title>
        <authorList>
            <person name="Probst A.J."/>
            <person name="Ladd B."/>
            <person name="Jarett J.K."/>
            <person name="Geller-Mcgrath D.E."/>
            <person name="Sieber C.M.K."/>
            <person name="Emerson J.B."/>
            <person name="Anantharaman K."/>
            <person name="Thomas B.C."/>
            <person name="Malmstrom R."/>
            <person name="Stieglmeier M."/>
            <person name="Klingl A."/>
            <person name="Woyke T."/>
            <person name="Ryan C.M."/>
            <person name="Banfield J.F."/>
        </authorList>
    </citation>
    <scope>NUCLEOTIDE SEQUENCE [LARGE SCALE GENOMIC DNA]</scope>
</reference>
<dbReference type="Proteomes" id="UP000229966">
    <property type="component" value="Unassembled WGS sequence"/>
</dbReference>
<evidence type="ECO:0000259" key="3">
    <source>
        <dbReference type="Pfam" id="PF01058"/>
    </source>
</evidence>
<dbReference type="SUPFAM" id="SSF56770">
    <property type="entry name" value="HydA/Nqo6-like"/>
    <property type="match status" value="1"/>
</dbReference>
<dbReference type="Pfam" id="PF01058">
    <property type="entry name" value="Oxidored_q6"/>
    <property type="match status" value="1"/>
</dbReference>
<accession>A0A2M7CIC8</accession>
<dbReference type="GO" id="GO:0016491">
    <property type="term" value="F:oxidoreductase activity"/>
    <property type="evidence" value="ECO:0007669"/>
    <property type="project" value="UniProtKB-KW"/>
</dbReference>
<dbReference type="EMBL" id="PEUM01000052">
    <property type="protein sequence ID" value="PIV25396.1"/>
    <property type="molecule type" value="Genomic_DNA"/>
</dbReference>
<sequence>MTIQNTKLLKPTIAIYDFTDCEGCEVQLVSLLEDFLQLEKRVEIVNWRLGQEHNHPGPFDVCIIEGTPITLLEQKLLKELRAKSKVLVGLGACATLGGIPAIVSKKQRNAMYKKIYSENYKPRGLDSLPLANYVPVDYLIHGCPADKADILRSLTDLLAGKMPAPFPYPVCMECKLKGPECRLLNQKPCLGPVSQAGCDAVCVRGGTGCYGCRGNVSGANWTSLKKTLSQFMTHDEMKKYVSVFLSATDEYKNLK</sequence>
<dbReference type="AlphaFoldDB" id="A0A2M7CIC8"/>
<keyword evidence="2" id="KW-0812">Transmembrane</keyword>
<evidence type="ECO:0000256" key="1">
    <source>
        <dbReference type="ARBA" id="ARBA00023002"/>
    </source>
</evidence>
<feature type="domain" description="NADH:ubiquinone oxidoreductase-like 20kDa subunit" evidence="3">
    <location>
        <begin position="21"/>
        <end position="156"/>
    </location>
</feature>
<proteinExistence type="predicted"/>
<dbReference type="Gene3D" id="3.40.50.700">
    <property type="entry name" value="NADH:ubiquinone oxidoreductase-like, 20kDa subunit"/>
    <property type="match status" value="1"/>
</dbReference>
<evidence type="ECO:0000313" key="4">
    <source>
        <dbReference type="EMBL" id="PIV25396.1"/>
    </source>
</evidence>
<keyword evidence="2" id="KW-0472">Membrane</keyword>
<dbReference type="PANTHER" id="PTHR42845:SF3">
    <property type="entry name" value="CYTOSOLIC NIFE-HYDROGENASE, DELTA SUBUNIT"/>
    <property type="match status" value="1"/>
</dbReference>
<organism evidence="4 5">
    <name type="scientific">Candidatus Berkelbacteria bacterium CG03_land_8_20_14_0_80_40_36</name>
    <dbReference type="NCBI Taxonomy" id="1974509"/>
    <lineage>
        <taxon>Bacteria</taxon>
        <taxon>Candidatus Berkelbacteria</taxon>
    </lineage>
</organism>
<dbReference type="PANTHER" id="PTHR42845">
    <property type="entry name" value="COENZYME F420-REDUCING HYDROGENASE, GAMMA SUBUNIT"/>
    <property type="match status" value="1"/>
</dbReference>
<dbReference type="InterPro" id="IPR006137">
    <property type="entry name" value="NADH_UbQ_OxRdtase-like_20kDa"/>
</dbReference>
<feature type="transmembrane region" description="Helical" evidence="2">
    <location>
        <begin position="86"/>
        <end position="104"/>
    </location>
</feature>
<protein>
    <recommendedName>
        <fullName evidence="3">NADH:ubiquinone oxidoreductase-like 20kDa subunit domain-containing protein</fullName>
    </recommendedName>
</protein>
<comment type="caution">
    <text evidence="4">The sequence shown here is derived from an EMBL/GenBank/DDBJ whole genome shotgun (WGS) entry which is preliminary data.</text>
</comment>
<name>A0A2M7CIC8_9BACT</name>
<evidence type="ECO:0000256" key="2">
    <source>
        <dbReference type="SAM" id="Phobius"/>
    </source>
</evidence>
<keyword evidence="2" id="KW-1133">Transmembrane helix</keyword>
<keyword evidence="1" id="KW-0560">Oxidoreductase</keyword>